<keyword evidence="2" id="KW-0808">Transferase</keyword>
<dbReference type="Proteomes" id="UP001140949">
    <property type="component" value="Unassembled WGS sequence"/>
</dbReference>
<accession>A0AAX6GD25</accession>
<comment type="caution">
    <text evidence="2">The sequence shown here is derived from an EMBL/GenBank/DDBJ whole genome shotgun (WGS) entry which is preliminary data.</text>
</comment>
<proteinExistence type="predicted"/>
<keyword evidence="2" id="KW-0418">Kinase</keyword>
<evidence type="ECO:0000313" key="2">
    <source>
        <dbReference type="EMBL" id="KAJ6826650.1"/>
    </source>
</evidence>
<dbReference type="GO" id="GO:0016301">
    <property type="term" value="F:kinase activity"/>
    <property type="evidence" value="ECO:0007669"/>
    <property type="project" value="UniProtKB-KW"/>
</dbReference>
<dbReference type="AlphaFoldDB" id="A0AAX6GD25"/>
<evidence type="ECO:0000313" key="4">
    <source>
        <dbReference type="Proteomes" id="UP001140949"/>
    </source>
</evidence>
<dbReference type="EMBL" id="JANAVB010020198">
    <property type="protein sequence ID" value="KAJ6827524.1"/>
    <property type="molecule type" value="Genomic_DNA"/>
</dbReference>
<evidence type="ECO:0000313" key="3">
    <source>
        <dbReference type="EMBL" id="KAJ6827524.1"/>
    </source>
</evidence>
<keyword evidence="2" id="KW-0675">Receptor</keyword>
<reference evidence="2" key="2">
    <citation type="submission" date="2023-04" db="EMBL/GenBank/DDBJ databases">
        <authorList>
            <person name="Bruccoleri R.E."/>
            <person name="Oakeley E.J."/>
            <person name="Faust A.-M."/>
            <person name="Dessus-Babus S."/>
            <person name="Altorfer M."/>
            <person name="Burckhardt D."/>
            <person name="Oertli M."/>
            <person name="Naumann U."/>
            <person name="Petersen F."/>
            <person name="Wong J."/>
        </authorList>
    </citation>
    <scope>NUCLEOTIDE SEQUENCE</scope>
    <source>
        <strain evidence="2">GSM-AAB239-AS_SAM_17_03QT</strain>
        <tissue evidence="2">Leaf</tissue>
    </source>
</reference>
<gene>
    <name evidence="3" type="ORF">M6B38_126730</name>
    <name evidence="2" type="ORF">M6B38_371155</name>
</gene>
<dbReference type="EMBL" id="JANAVB010020797">
    <property type="protein sequence ID" value="KAJ6826650.1"/>
    <property type="molecule type" value="Genomic_DNA"/>
</dbReference>
<organism evidence="2 4">
    <name type="scientific">Iris pallida</name>
    <name type="common">Sweet iris</name>
    <dbReference type="NCBI Taxonomy" id="29817"/>
    <lineage>
        <taxon>Eukaryota</taxon>
        <taxon>Viridiplantae</taxon>
        <taxon>Streptophyta</taxon>
        <taxon>Embryophyta</taxon>
        <taxon>Tracheophyta</taxon>
        <taxon>Spermatophyta</taxon>
        <taxon>Magnoliopsida</taxon>
        <taxon>Liliopsida</taxon>
        <taxon>Asparagales</taxon>
        <taxon>Iridaceae</taxon>
        <taxon>Iridoideae</taxon>
        <taxon>Irideae</taxon>
        <taxon>Iris</taxon>
    </lineage>
</organism>
<sequence>MPEQRRDSRCPCPRPPESPDPGLPSAEPSLRLRAPRTGGAPPISCYSGRPPLANACGQRRSIRCPAACRRRDVFPASVLHVVSPRAPGLRVDRRVRGEPSVRAISADPSHERR</sequence>
<evidence type="ECO:0000256" key="1">
    <source>
        <dbReference type="SAM" id="MobiDB-lite"/>
    </source>
</evidence>
<name>A0AAX6GD25_IRIPA</name>
<feature type="region of interest" description="Disordered" evidence="1">
    <location>
        <begin position="1"/>
        <end position="50"/>
    </location>
</feature>
<feature type="compositionally biased region" description="Pro residues" evidence="1">
    <location>
        <begin position="12"/>
        <end position="22"/>
    </location>
</feature>
<keyword evidence="4" id="KW-1185">Reference proteome</keyword>
<reference evidence="2" key="1">
    <citation type="journal article" date="2023" name="GigaByte">
        <title>Genome assembly of the bearded iris, Iris pallida Lam.</title>
        <authorList>
            <person name="Bruccoleri R.E."/>
            <person name="Oakeley E.J."/>
            <person name="Faust A.M.E."/>
            <person name="Altorfer M."/>
            <person name="Dessus-Babus S."/>
            <person name="Burckhardt D."/>
            <person name="Oertli M."/>
            <person name="Naumann U."/>
            <person name="Petersen F."/>
            <person name="Wong J."/>
        </authorList>
    </citation>
    <scope>NUCLEOTIDE SEQUENCE</scope>
    <source>
        <strain evidence="2">GSM-AAB239-AS_SAM_17_03QT</strain>
    </source>
</reference>
<protein>
    <submittedName>
        <fullName evidence="2">Proline-rich receptor-like protein kinase PERK3</fullName>
    </submittedName>
</protein>